<evidence type="ECO:0000313" key="2">
    <source>
        <dbReference type="Proteomes" id="UP001231649"/>
    </source>
</evidence>
<comment type="caution">
    <text evidence="1">The sequence shown here is derived from an EMBL/GenBank/DDBJ whole genome shotgun (WGS) entry which is preliminary data.</text>
</comment>
<sequence length="404" mass="46388">MDLFVSATFIYLMHFASYGVVALPTVPVFMIDYEQVMAHIHIDPNPFEKMSSSKFSDIINDSARRSTGVIIFVEKRFSIEDISTKDTSAGTPYKNLHGTLTSNRETLKYFPCVIEPYKVLLKAFPQTTTNVHYLAQNSKLRLKDNFKHLYILFQDGPRESKIHILRRHDTVIKEVMTAARRLKAGPVLAFYTGKENPVDVPRVEYVKNLPNAMSRKSGILLISPYARLRIFGLSTGMQTRRAIHSETPTVSLETRRAKGQNSKFKFNEFEMEWTFEFEQNHWKIVDIVMYEGQEEVGRAAMNVICPYQRSYYCTEPIRIVNTRSGDIVKLSEILVEPKDNLSSNVFSKSIHCLPFFNGTVLSSLFVVYLLLGILSYGIIMMCDCSNNDRYEDPEGKPLTHEQMH</sequence>
<gene>
    <name evidence="1" type="ORF">PYW08_012693</name>
</gene>
<name>A0ACC2Q0V2_9NEOP</name>
<keyword evidence="2" id="KW-1185">Reference proteome</keyword>
<accession>A0ACC2Q0V2</accession>
<organism evidence="1 2">
    <name type="scientific">Mythimna loreyi</name>
    <dbReference type="NCBI Taxonomy" id="667449"/>
    <lineage>
        <taxon>Eukaryota</taxon>
        <taxon>Metazoa</taxon>
        <taxon>Ecdysozoa</taxon>
        <taxon>Arthropoda</taxon>
        <taxon>Hexapoda</taxon>
        <taxon>Insecta</taxon>
        <taxon>Pterygota</taxon>
        <taxon>Neoptera</taxon>
        <taxon>Endopterygota</taxon>
        <taxon>Lepidoptera</taxon>
        <taxon>Glossata</taxon>
        <taxon>Ditrysia</taxon>
        <taxon>Noctuoidea</taxon>
        <taxon>Noctuidae</taxon>
        <taxon>Noctuinae</taxon>
        <taxon>Hadenini</taxon>
        <taxon>Mythimna</taxon>
    </lineage>
</organism>
<protein>
    <submittedName>
        <fullName evidence="1">Uncharacterized protein</fullName>
    </submittedName>
</protein>
<reference evidence="1" key="1">
    <citation type="submission" date="2023-03" db="EMBL/GenBank/DDBJ databases">
        <title>Chromosome-level genomes of two armyworms, Mythimna separata and Mythimna loreyi, provide insights into the biosynthesis and reception of sex pheromones.</title>
        <authorList>
            <person name="Zhao H."/>
        </authorList>
    </citation>
    <scope>NUCLEOTIDE SEQUENCE</scope>
    <source>
        <strain evidence="1">BeijingLab</strain>
    </source>
</reference>
<dbReference type="Proteomes" id="UP001231649">
    <property type="component" value="Chromosome 31"/>
</dbReference>
<evidence type="ECO:0000313" key="1">
    <source>
        <dbReference type="EMBL" id="KAJ8705647.1"/>
    </source>
</evidence>
<proteinExistence type="predicted"/>
<dbReference type="EMBL" id="CM056807">
    <property type="protein sequence ID" value="KAJ8705647.1"/>
    <property type="molecule type" value="Genomic_DNA"/>
</dbReference>